<sequence>MGSASHRHARRRGSLIVEAAICFVLLATAVVALMKLAQSSAVLSKQADQRLVATLAAENTLERLRDVTANELESSADEVAAAITEQTKCDVKVTVNDFQSQSRSGTHLRIEATCSPDVHVTLHDWRLDDDN</sequence>
<evidence type="ECO:0000313" key="2">
    <source>
        <dbReference type="EMBL" id="GAA4448617.1"/>
    </source>
</evidence>
<keyword evidence="1" id="KW-0472">Membrane</keyword>
<keyword evidence="1" id="KW-0812">Transmembrane</keyword>
<dbReference type="EMBL" id="BAABGA010000017">
    <property type="protein sequence ID" value="GAA4448617.1"/>
    <property type="molecule type" value="Genomic_DNA"/>
</dbReference>
<protein>
    <submittedName>
        <fullName evidence="2">Uncharacterized protein</fullName>
    </submittedName>
</protein>
<accession>A0ABP8MGJ3</accession>
<feature type="transmembrane region" description="Helical" evidence="1">
    <location>
        <begin position="15"/>
        <end position="34"/>
    </location>
</feature>
<gene>
    <name evidence="2" type="ORF">GCM10023156_11980</name>
</gene>
<reference evidence="3" key="1">
    <citation type="journal article" date="2019" name="Int. J. Syst. Evol. Microbiol.">
        <title>The Global Catalogue of Microorganisms (GCM) 10K type strain sequencing project: providing services to taxonomists for standard genome sequencing and annotation.</title>
        <authorList>
            <consortium name="The Broad Institute Genomics Platform"/>
            <consortium name="The Broad Institute Genome Sequencing Center for Infectious Disease"/>
            <person name="Wu L."/>
            <person name="Ma J."/>
        </authorList>
    </citation>
    <scope>NUCLEOTIDE SEQUENCE [LARGE SCALE GENOMIC DNA]</scope>
    <source>
        <strain evidence="3">JCM 17759</strain>
    </source>
</reference>
<name>A0ABP8MGJ3_9BACT</name>
<proteinExistence type="predicted"/>
<evidence type="ECO:0000256" key="1">
    <source>
        <dbReference type="SAM" id="Phobius"/>
    </source>
</evidence>
<evidence type="ECO:0000313" key="3">
    <source>
        <dbReference type="Proteomes" id="UP001500840"/>
    </source>
</evidence>
<organism evidence="2 3">
    <name type="scientific">Novipirellula rosea</name>
    <dbReference type="NCBI Taxonomy" id="1031540"/>
    <lineage>
        <taxon>Bacteria</taxon>
        <taxon>Pseudomonadati</taxon>
        <taxon>Planctomycetota</taxon>
        <taxon>Planctomycetia</taxon>
        <taxon>Pirellulales</taxon>
        <taxon>Pirellulaceae</taxon>
        <taxon>Novipirellula</taxon>
    </lineage>
</organism>
<dbReference type="RefSeq" id="WP_345320350.1">
    <property type="nucleotide sequence ID" value="NZ_BAABGA010000017.1"/>
</dbReference>
<keyword evidence="1" id="KW-1133">Transmembrane helix</keyword>
<comment type="caution">
    <text evidence="2">The sequence shown here is derived from an EMBL/GenBank/DDBJ whole genome shotgun (WGS) entry which is preliminary data.</text>
</comment>
<keyword evidence="3" id="KW-1185">Reference proteome</keyword>
<dbReference type="Proteomes" id="UP001500840">
    <property type="component" value="Unassembled WGS sequence"/>
</dbReference>